<reference evidence="2 4" key="2">
    <citation type="journal article" date="2014" name="BMC Genomics">
        <title>An improved genome release (version Mt4.0) for the model legume Medicago truncatula.</title>
        <authorList>
            <person name="Tang H."/>
            <person name="Krishnakumar V."/>
            <person name="Bidwell S."/>
            <person name="Rosen B."/>
            <person name="Chan A."/>
            <person name="Zhou S."/>
            <person name="Gentzbittel L."/>
            <person name="Childs K.L."/>
            <person name="Yandell M."/>
            <person name="Gundlach H."/>
            <person name="Mayer K.F."/>
            <person name="Schwartz D.C."/>
            <person name="Town C.D."/>
        </authorList>
    </citation>
    <scope>GENOME REANNOTATION</scope>
    <source>
        <strain evidence="3 4">cv. Jemalong A17</strain>
    </source>
</reference>
<dbReference type="EMBL" id="CM001217">
    <property type="protein sequence ID" value="AES60376.1"/>
    <property type="molecule type" value="Genomic_DNA"/>
</dbReference>
<dbReference type="AlphaFoldDB" id="G7I629"/>
<dbReference type="Proteomes" id="UP000002051">
    <property type="component" value="Unassembled WGS sequence"/>
</dbReference>
<feature type="domain" description="TLDc" evidence="1">
    <location>
        <begin position="128"/>
        <end position="291"/>
    </location>
</feature>
<keyword evidence="4" id="KW-1185">Reference proteome</keyword>
<sequence>MYNLKVLKFSRVFSNSFNGPLQVGSYSKEGKSLFSYLSYFITLVSIAGSKTRNLQSVIARLKHKKNRWDHSLLKEHVGSSLLGNTMNLVKDEIIDNENHVHRSDNNSEDFEEVNDGQYSSLKLIDDSCFISLELNDFFESNLPKLVKGCKRVLLYSTLKHGISLRTLIRNSSQLTTPGLLIVGDMKGAVFGALLDCPLIPTTRPKYQGTHQTFVFTNLDSHPRIFRPTGVNRYYYLCSNDSFAFGGGGGFALYLDGDLLTGTSGPCDTFENHCLAHTPEFEIKNVELWGFTHTSS</sequence>
<reference evidence="2 4" key="1">
    <citation type="journal article" date="2011" name="Nature">
        <title>The Medicago genome provides insight into the evolution of rhizobial symbioses.</title>
        <authorList>
            <person name="Young N.D."/>
            <person name="Debelle F."/>
            <person name="Oldroyd G.E."/>
            <person name="Geurts R."/>
            <person name="Cannon S.B."/>
            <person name="Udvardi M.K."/>
            <person name="Benedito V.A."/>
            <person name="Mayer K.F."/>
            <person name="Gouzy J."/>
            <person name="Schoof H."/>
            <person name="Van de Peer Y."/>
            <person name="Proost S."/>
            <person name="Cook D.R."/>
            <person name="Meyers B.C."/>
            <person name="Spannagl M."/>
            <person name="Cheung F."/>
            <person name="De Mita S."/>
            <person name="Krishnakumar V."/>
            <person name="Gundlach H."/>
            <person name="Zhou S."/>
            <person name="Mudge J."/>
            <person name="Bharti A.K."/>
            <person name="Murray J.D."/>
            <person name="Naoumkina M.A."/>
            <person name="Rosen B."/>
            <person name="Silverstein K.A."/>
            <person name="Tang H."/>
            <person name="Rombauts S."/>
            <person name="Zhao P.X."/>
            <person name="Zhou P."/>
            <person name="Barbe V."/>
            <person name="Bardou P."/>
            <person name="Bechner M."/>
            <person name="Bellec A."/>
            <person name="Berger A."/>
            <person name="Berges H."/>
            <person name="Bidwell S."/>
            <person name="Bisseling T."/>
            <person name="Choisne N."/>
            <person name="Couloux A."/>
            <person name="Denny R."/>
            <person name="Deshpande S."/>
            <person name="Dai X."/>
            <person name="Doyle J.J."/>
            <person name="Dudez A.M."/>
            <person name="Farmer A.D."/>
            <person name="Fouteau S."/>
            <person name="Franken C."/>
            <person name="Gibelin C."/>
            <person name="Gish J."/>
            <person name="Goldstein S."/>
            <person name="Gonzalez A.J."/>
            <person name="Green P.J."/>
            <person name="Hallab A."/>
            <person name="Hartog M."/>
            <person name="Hua A."/>
            <person name="Humphray S.J."/>
            <person name="Jeong D.H."/>
            <person name="Jing Y."/>
            <person name="Jocker A."/>
            <person name="Kenton S.M."/>
            <person name="Kim D.J."/>
            <person name="Klee K."/>
            <person name="Lai H."/>
            <person name="Lang C."/>
            <person name="Lin S."/>
            <person name="Macmil S.L."/>
            <person name="Magdelenat G."/>
            <person name="Matthews L."/>
            <person name="McCorrison J."/>
            <person name="Monaghan E.L."/>
            <person name="Mun J.H."/>
            <person name="Najar F.Z."/>
            <person name="Nicholson C."/>
            <person name="Noirot C."/>
            <person name="O'Bleness M."/>
            <person name="Paule C.R."/>
            <person name="Poulain J."/>
            <person name="Prion F."/>
            <person name="Qin B."/>
            <person name="Qu C."/>
            <person name="Retzel E.F."/>
            <person name="Riddle C."/>
            <person name="Sallet E."/>
            <person name="Samain S."/>
            <person name="Samson N."/>
            <person name="Sanders I."/>
            <person name="Saurat O."/>
            <person name="Scarpelli C."/>
            <person name="Schiex T."/>
            <person name="Segurens B."/>
            <person name="Severin A.J."/>
            <person name="Sherrier D.J."/>
            <person name="Shi R."/>
            <person name="Sims S."/>
            <person name="Singer S.R."/>
            <person name="Sinharoy S."/>
            <person name="Sterck L."/>
            <person name="Viollet A."/>
            <person name="Wang B.B."/>
            <person name="Wang K."/>
            <person name="Wang M."/>
            <person name="Wang X."/>
            <person name="Warfsmann J."/>
            <person name="Weissenbach J."/>
            <person name="White D.D."/>
            <person name="White J.D."/>
            <person name="Wiley G.B."/>
            <person name="Wincker P."/>
            <person name="Xing Y."/>
            <person name="Yang L."/>
            <person name="Yao Z."/>
            <person name="Ying F."/>
            <person name="Zhai J."/>
            <person name="Zhou L."/>
            <person name="Zuber A."/>
            <person name="Denarie J."/>
            <person name="Dixon R.A."/>
            <person name="May G.D."/>
            <person name="Schwartz D.C."/>
            <person name="Rogers J."/>
            <person name="Quetier F."/>
            <person name="Town C.D."/>
            <person name="Roe B.A."/>
        </authorList>
    </citation>
    <scope>NUCLEOTIDE SEQUENCE [LARGE SCALE GENOMIC DNA]</scope>
    <source>
        <strain evidence="2">A17</strain>
        <strain evidence="3 4">cv. Jemalong A17</strain>
    </source>
</reference>
<evidence type="ECO:0000313" key="4">
    <source>
        <dbReference type="Proteomes" id="UP000002051"/>
    </source>
</evidence>
<evidence type="ECO:0000313" key="2">
    <source>
        <dbReference type="EMBL" id="AES60376.1"/>
    </source>
</evidence>
<dbReference type="SMART" id="SM00584">
    <property type="entry name" value="TLDc"/>
    <property type="match status" value="1"/>
</dbReference>
<evidence type="ECO:0000259" key="1">
    <source>
        <dbReference type="PROSITE" id="PS51886"/>
    </source>
</evidence>
<dbReference type="InterPro" id="IPR006571">
    <property type="entry name" value="TLDc_dom"/>
</dbReference>
<dbReference type="PaxDb" id="3880-AES60376"/>
<dbReference type="EnsemblPlants" id="AES60376">
    <property type="protein sequence ID" value="AES60376"/>
    <property type="gene ID" value="MTR_1g044690"/>
</dbReference>
<dbReference type="HOGENOM" id="CLU_050634_0_0_1"/>
<dbReference type="PANTHER" id="PTHR23354">
    <property type="entry name" value="NUCLEOLAR PROTEIN 7/ESTROGEN RECEPTOR COACTIVATOR-RELATED"/>
    <property type="match status" value="1"/>
</dbReference>
<organism evidence="2 4">
    <name type="scientific">Medicago truncatula</name>
    <name type="common">Barrel medic</name>
    <name type="synonym">Medicago tribuloides</name>
    <dbReference type="NCBI Taxonomy" id="3880"/>
    <lineage>
        <taxon>Eukaryota</taxon>
        <taxon>Viridiplantae</taxon>
        <taxon>Streptophyta</taxon>
        <taxon>Embryophyta</taxon>
        <taxon>Tracheophyta</taxon>
        <taxon>Spermatophyta</taxon>
        <taxon>Magnoliopsida</taxon>
        <taxon>eudicotyledons</taxon>
        <taxon>Gunneridae</taxon>
        <taxon>Pentapetalae</taxon>
        <taxon>rosids</taxon>
        <taxon>fabids</taxon>
        <taxon>Fabales</taxon>
        <taxon>Fabaceae</taxon>
        <taxon>Papilionoideae</taxon>
        <taxon>50 kb inversion clade</taxon>
        <taxon>NPAAA clade</taxon>
        <taxon>Hologalegina</taxon>
        <taxon>IRL clade</taxon>
        <taxon>Trifolieae</taxon>
        <taxon>Medicago</taxon>
    </lineage>
</organism>
<evidence type="ECO:0000313" key="3">
    <source>
        <dbReference type="EnsemblPlants" id="AES60376"/>
    </source>
</evidence>
<dbReference type="PROSITE" id="PS51886">
    <property type="entry name" value="TLDC"/>
    <property type="match status" value="1"/>
</dbReference>
<protein>
    <submittedName>
        <fullName evidence="2">Oxidation resistance-like protein</fullName>
    </submittedName>
</protein>
<dbReference type="PANTHER" id="PTHR23354:SF74">
    <property type="entry name" value="TLD-DOMAIN CONTAINING NUCLEOLAR PROTEIN"/>
    <property type="match status" value="1"/>
</dbReference>
<dbReference type="eggNOG" id="KOG2372">
    <property type="taxonomic scope" value="Eukaryota"/>
</dbReference>
<gene>
    <name evidence="2" type="ordered locus">MTR_1g044690</name>
</gene>
<dbReference type="OMA" id="NESFYTP"/>
<proteinExistence type="predicted"/>
<accession>G7I629</accession>
<dbReference type="Pfam" id="PF07534">
    <property type="entry name" value="TLD"/>
    <property type="match status" value="1"/>
</dbReference>
<reference evidence="3" key="3">
    <citation type="submission" date="2015-04" db="UniProtKB">
        <authorList>
            <consortium name="EnsemblPlants"/>
        </authorList>
    </citation>
    <scope>IDENTIFICATION</scope>
    <source>
        <strain evidence="3">cv. Jemalong A17</strain>
    </source>
</reference>
<name>G7I629_MEDTR</name>